<dbReference type="InterPro" id="IPR010854">
    <property type="entry name" value="YdgH/BhsA/McbA-like_dom"/>
</dbReference>
<name>A0A1X1EZC0_PANCY</name>
<dbReference type="Proteomes" id="UP000193749">
    <property type="component" value="Unassembled WGS sequence"/>
</dbReference>
<dbReference type="PANTHER" id="PTHR34156:SF5">
    <property type="entry name" value="OUTER MEMBRANE PROTEIN"/>
    <property type="match status" value="1"/>
</dbReference>
<organism evidence="4 5">
    <name type="scientific">Pantoea cypripedii</name>
    <name type="common">Pectobacterium cypripedii</name>
    <name type="synonym">Erwinia cypripedii</name>
    <dbReference type="NCBI Taxonomy" id="55209"/>
    <lineage>
        <taxon>Bacteria</taxon>
        <taxon>Pseudomonadati</taxon>
        <taxon>Pseudomonadota</taxon>
        <taxon>Gammaproteobacteria</taxon>
        <taxon>Enterobacterales</taxon>
        <taxon>Erwiniaceae</taxon>
        <taxon>Pantoea</taxon>
    </lineage>
</organism>
<evidence type="ECO:0000313" key="5">
    <source>
        <dbReference type="Proteomes" id="UP000193749"/>
    </source>
</evidence>
<sequence length="90" mass="9783">MKTKLSIAVLSLASVLSFGASAANLITNEQADSMNLQPLNQTISVSGRDGDQMNIRQELSAKADAQGASHYRIIENNQNDTYHVTAELYK</sequence>
<evidence type="ECO:0000256" key="1">
    <source>
        <dbReference type="ARBA" id="ARBA00022729"/>
    </source>
</evidence>
<evidence type="ECO:0000259" key="3">
    <source>
        <dbReference type="Pfam" id="PF07338"/>
    </source>
</evidence>
<protein>
    <recommendedName>
        <fullName evidence="3">YdgH/BhsA/McbA-like domain-containing protein</fullName>
    </recommendedName>
</protein>
<evidence type="ECO:0000256" key="2">
    <source>
        <dbReference type="SAM" id="SignalP"/>
    </source>
</evidence>
<accession>A0A1X1EZC0</accession>
<dbReference type="InterPro" id="IPR051096">
    <property type="entry name" value="BhsA/McbA_stress_biofilm_assoc"/>
</dbReference>
<dbReference type="RefSeq" id="WP_084877202.1">
    <property type="nucleotide sequence ID" value="NZ_JAGGMY010000001.1"/>
</dbReference>
<dbReference type="InterPro" id="IPR036275">
    <property type="entry name" value="YdgH-like_sf"/>
</dbReference>
<dbReference type="EMBL" id="MLJI01000001">
    <property type="protein sequence ID" value="ORM95203.1"/>
    <property type="molecule type" value="Genomic_DNA"/>
</dbReference>
<dbReference type="AlphaFoldDB" id="A0A1X1EZC0"/>
<dbReference type="PANTHER" id="PTHR34156">
    <property type="entry name" value="OUTER MEMBRANE PROTEIN-RELATED-RELATED"/>
    <property type="match status" value="1"/>
</dbReference>
<dbReference type="InterPro" id="IPR025543">
    <property type="entry name" value="Dodecin-like"/>
</dbReference>
<keyword evidence="5" id="KW-1185">Reference proteome</keyword>
<proteinExistence type="predicted"/>
<comment type="caution">
    <text evidence="4">The sequence shown here is derived from an EMBL/GenBank/DDBJ whole genome shotgun (WGS) entry which is preliminary data.</text>
</comment>
<keyword evidence="1 2" id="KW-0732">Signal</keyword>
<evidence type="ECO:0000313" key="4">
    <source>
        <dbReference type="EMBL" id="ORM95203.1"/>
    </source>
</evidence>
<feature type="signal peptide" evidence="2">
    <location>
        <begin position="1"/>
        <end position="22"/>
    </location>
</feature>
<dbReference type="Pfam" id="PF07338">
    <property type="entry name" value="YdgH_BhsA-like"/>
    <property type="match status" value="1"/>
</dbReference>
<reference evidence="4 5" key="1">
    <citation type="journal article" date="2017" name="Antonie Van Leeuwenhoek">
        <title>Phylogenomic resolution of the bacterial genus Pantoea and its relationship with Erwinia and Tatumella.</title>
        <authorList>
            <person name="Palmer M."/>
            <person name="Steenkamp E.T."/>
            <person name="Coetzee M.P."/>
            <person name="Chan W.Y."/>
            <person name="van Zyl E."/>
            <person name="De Maayer P."/>
            <person name="Coutinho T.A."/>
            <person name="Blom J."/>
            <person name="Smits T.H."/>
            <person name="Duffy B."/>
            <person name="Venter S.N."/>
        </authorList>
    </citation>
    <scope>NUCLEOTIDE SEQUENCE [LARGE SCALE GENOMIC DNA]</scope>
    <source>
        <strain evidence="4 5">LMG 2657</strain>
    </source>
</reference>
<dbReference type="SUPFAM" id="SSF159871">
    <property type="entry name" value="YdgH-like"/>
    <property type="match status" value="1"/>
</dbReference>
<gene>
    <name evidence="4" type="ORF">HA50_18370</name>
</gene>
<dbReference type="Gene3D" id="3.30.1660.10">
    <property type="entry name" value="Flavin-binding protein dodecin"/>
    <property type="match status" value="1"/>
</dbReference>
<dbReference type="OrthoDB" id="6540189at2"/>
<feature type="chain" id="PRO_5012936443" description="YdgH/BhsA/McbA-like domain-containing protein" evidence="2">
    <location>
        <begin position="23"/>
        <end position="90"/>
    </location>
</feature>
<feature type="domain" description="YdgH/BhsA/McbA-like" evidence="3">
    <location>
        <begin position="42"/>
        <end position="90"/>
    </location>
</feature>